<protein>
    <submittedName>
        <fullName evidence="5">HIT family protein</fullName>
    </submittedName>
</protein>
<dbReference type="GO" id="GO:0009117">
    <property type="term" value="P:nucleotide metabolic process"/>
    <property type="evidence" value="ECO:0007669"/>
    <property type="project" value="TreeGrafter"/>
</dbReference>
<dbReference type="AlphaFoldDB" id="A0A9D1WAU6"/>
<name>A0A9D1WAU6_9SPHI</name>
<dbReference type="PANTHER" id="PTHR46648">
    <property type="entry name" value="HIT FAMILY PROTEIN 1"/>
    <property type="match status" value="1"/>
</dbReference>
<dbReference type="Pfam" id="PF01230">
    <property type="entry name" value="HIT"/>
    <property type="match status" value="1"/>
</dbReference>
<dbReference type="SUPFAM" id="SSF54197">
    <property type="entry name" value="HIT-like"/>
    <property type="match status" value="1"/>
</dbReference>
<organism evidence="5 6">
    <name type="scientific">Candidatus Sphingobacterium stercoripullorum</name>
    <dbReference type="NCBI Taxonomy" id="2838759"/>
    <lineage>
        <taxon>Bacteria</taxon>
        <taxon>Pseudomonadati</taxon>
        <taxon>Bacteroidota</taxon>
        <taxon>Sphingobacteriia</taxon>
        <taxon>Sphingobacteriales</taxon>
        <taxon>Sphingobacteriaceae</taxon>
        <taxon>Sphingobacterium</taxon>
    </lineage>
</organism>
<gene>
    <name evidence="5" type="ORF">H9853_11570</name>
</gene>
<accession>A0A9D1WAU6</accession>
<dbReference type="Gene3D" id="3.30.428.10">
    <property type="entry name" value="HIT-like"/>
    <property type="match status" value="1"/>
</dbReference>
<dbReference type="InterPro" id="IPR011146">
    <property type="entry name" value="HIT-like"/>
</dbReference>
<dbReference type="InterPro" id="IPR036265">
    <property type="entry name" value="HIT-like_sf"/>
</dbReference>
<evidence type="ECO:0000313" key="6">
    <source>
        <dbReference type="Proteomes" id="UP000824156"/>
    </source>
</evidence>
<dbReference type="PROSITE" id="PS51084">
    <property type="entry name" value="HIT_2"/>
    <property type="match status" value="1"/>
</dbReference>
<dbReference type="Proteomes" id="UP000824156">
    <property type="component" value="Unassembled WGS sequence"/>
</dbReference>
<sequence>MSTIFSKIVSGEIPSYKVAESNEYLAFLDIQPISKGHVLVIPKNPTDYIFDIQDDEYLGLWMFAKLVAQGMKKVFDCNRIGVAVVGLEVPHTHIHLLPIDKVSDMDFSLPKLSFTQEQMNQIAKDIREAVTEVTSRNA</sequence>
<reference evidence="5" key="2">
    <citation type="submission" date="2021-04" db="EMBL/GenBank/DDBJ databases">
        <authorList>
            <person name="Gilroy R."/>
        </authorList>
    </citation>
    <scope>NUCLEOTIDE SEQUENCE</scope>
    <source>
        <strain evidence="5">1719</strain>
    </source>
</reference>
<evidence type="ECO:0000313" key="5">
    <source>
        <dbReference type="EMBL" id="HIX55650.1"/>
    </source>
</evidence>
<feature type="active site" description="Tele-AMP-histidine intermediate" evidence="1">
    <location>
        <position position="93"/>
    </location>
</feature>
<dbReference type="PRINTS" id="PR00332">
    <property type="entry name" value="HISTRIAD"/>
</dbReference>
<comment type="caution">
    <text evidence="5">The sequence shown here is derived from an EMBL/GenBank/DDBJ whole genome shotgun (WGS) entry which is preliminary data.</text>
</comment>
<evidence type="ECO:0000256" key="3">
    <source>
        <dbReference type="PROSITE-ProRule" id="PRU00464"/>
    </source>
</evidence>
<feature type="short sequence motif" description="Histidine triad motif" evidence="2 3">
    <location>
        <begin position="91"/>
        <end position="95"/>
    </location>
</feature>
<feature type="domain" description="HIT" evidence="4">
    <location>
        <begin position="4"/>
        <end position="107"/>
    </location>
</feature>
<dbReference type="InterPro" id="IPR001310">
    <property type="entry name" value="Histidine_triad_HIT"/>
</dbReference>
<proteinExistence type="predicted"/>
<reference evidence="5" key="1">
    <citation type="journal article" date="2021" name="PeerJ">
        <title>Extensive microbial diversity within the chicken gut microbiome revealed by metagenomics and culture.</title>
        <authorList>
            <person name="Gilroy R."/>
            <person name="Ravi A."/>
            <person name="Getino M."/>
            <person name="Pursley I."/>
            <person name="Horton D.L."/>
            <person name="Alikhan N.F."/>
            <person name="Baker D."/>
            <person name="Gharbi K."/>
            <person name="Hall N."/>
            <person name="Watson M."/>
            <person name="Adriaenssens E.M."/>
            <person name="Foster-Nyarko E."/>
            <person name="Jarju S."/>
            <person name="Secka A."/>
            <person name="Antonio M."/>
            <person name="Oren A."/>
            <person name="Chaudhuri R.R."/>
            <person name="La Ragione R."/>
            <person name="Hildebrand F."/>
            <person name="Pallen M.J."/>
        </authorList>
    </citation>
    <scope>NUCLEOTIDE SEQUENCE</scope>
    <source>
        <strain evidence="5">1719</strain>
    </source>
</reference>
<evidence type="ECO:0000256" key="1">
    <source>
        <dbReference type="PIRSR" id="PIRSR601310-1"/>
    </source>
</evidence>
<evidence type="ECO:0000259" key="4">
    <source>
        <dbReference type="PROSITE" id="PS51084"/>
    </source>
</evidence>
<dbReference type="PANTHER" id="PTHR46648:SF1">
    <property type="entry name" value="ADENOSINE 5'-MONOPHOSPHORAMIDASE HNT1"/>
    <property type="match status" value="1"/>
</dbReference>
<dbReference type="EMBL" id="DXEZ01000326">
    <property type="protein sequence ID" value="HIX55650.1"/>
    <property type="molecule type" value="Genomic_DNA"/>
</dbReference>
<evidence type="ECO:0000256" key="2">
    <source>
        <dbReference type="PIRSR" id="PIRSR601310-3"/>
    </source>
</evidence>
<dbReference type="GO" id="GO:0003824">
    <property type="term" value="F:catalytic activity"/>
    <property type="evidence" value="ECO:0007669"/>
    <property type="project" value="InterPro"/>
</dbReference>